<dbReference type="Gene3D" id="1.10.10.10">
    <property type="entry name" value="Winged helix-like DNA-binding domain superfamily/Winged helix DNA-binding domain"/>
    <property type="match status" value="1"/>
</dbReference>
<dbReference type="OrthoDB" id="9803735at2"/>
<dbReference type="AlphaFoldDB" id="A0A1T4JQ53"/>
<feature type="domain" description="HTH lysR-type" evidence="5">
    <location>
        <begin position="1"/>
        <end position="60"/>
    </location>
</feature>
<dbReference type="InterPro" id="IPR050950">
    <property type="entry name" value="HTH-type_LysR_regulators"/>
</dbReference>
<dbReference type="PRINTS" id="PR00039">
    <property type="entry name" value="HTHLYSR"/>
</dbReference>
<keyword evidence="3 6" id="KW-0238">DNA-binding</keyword>
<dbReference type="InterPro" id="IPR036388">
    <property type="entry name" value="WH-like_DNA-bd_sf"/>
</dbReference>
<comment type="similarity">
    <text evidence="1">Belongs to the LysR transcriptional regulatory family.</text>
</comment>
<dbReference type="RefSeq" id="WP_078755147.1">
    <property type="nucleotide sequence ID" value="NZ_FUWO01000002.1"/>
</dbReference>
<evidence type="ECO:0000256" key="4">
    <source>
        <dbReference type="ARBA" id="ARBA00023163"/>
    </source>
</evidence>
<organism evidence="6 7">
    <name type="scientific">Globicatella sulfidifaciens DSM 15739</name>
    <dbReference type="NCBI Taxonomy" id="1121925"/>
    <lineage>
        <taxon>Bacteria</taxon>
        <taxon>Bacillati</taxon>
        <taxon>Bacillota</taxon>
        <taxon>Bacilli</taxon>
        <taxon>Lactobacillales</taxon>
        <taxon>Aerococcaceae</taxon>
        <taxon>Globicatella</taxon>
    </lineage>
</organism>
<dbReference type="InterPro" id="IPR036390">
    <property type="entry name" value="WH_DNA-bd_sf"/>
</dbReference>
<evidence type="ECO:0000256" key="1">
    <source>
        <dbReference type="ARBA" id="ARBA00009437"/>
    </source>
</evidence>
<dbReference type="EMBL" id="FUWO01000002">
    <property type="protein sequence ID" value="SJZ32306.1"/>
    <property type="molecule type" value="Genomic_DNA"/>
</dbReference>
<sequence length="292" mass="33089">MNLRDLEYFKYLAESLSFTKTAEHFFVSQPSISIALKRLEDEFETTLIQRERSAKNIHLTPTGHTLYQRTIDMLGLYAQTKLEIKAVGIDTIQLGLVPAIGNLFLPQLLANANDYLQNLKLIEENTTDALFDSLRKQKFSIAIMAHDQPTFANLWIDTFPIAKSPLKLFVSQNHPLARYRELSLMELVDLPYVSLSNGTIHEKLFQNWATTNHLSLDNVFYCNDMNTLSSLVASGERVALLMENVSLNRDDLVAIPIKNPPVGYLNLVINNEMVLSDTQKAFNDLLIKSIEG</sequence>
<evidence type="ECO:0000313" key="6">
    <source>
        <dbReference type="EMBL" id="SJZ32306.1"/>
    </source>
</evidence>
<dbReference type="Proteomes" id="UP000189941">
    <property type="component" value="Unassembled WGS sequence"/>
</dbReference>
<evidence type="ECO:0000256" key="3">
    <source>
        <dbReference type="ARBA" id="ARBA00023125"/>
    </source>
</evidence>
<dbReference type="GO" id="GO:0003677">
    <property type="term" value="F:DNA binding"/>
    <property type="evidence" value="ECO:0007669"/>
    <property type="project" value="UniProtKB-KW"/>
</dbReference>
<dbReference type="Gene3D" id="3.40.190.290">
    <property type="match status" value="1"/>
</dbReference>
<evidence type="ECO:0000313" key="7">
    <source>
        <dbReference type="Proteomes" id="UP000189941"/>
    </source>
</evidence>
<dbReference type="GO" id="GO:0005829">
    <property type="term" value="C:cytosol"/>
    <property type="evidence" value="ECO:0007669"/>
    <property type="project" value="TreeGrafter"/>
</dbReference>
<dbReference type="Pfam" id="PF00126">
    <property type="entry name" value="HTH_1"/>
    <property type="match status" value="1"/>
</dbReference>
<proteinExistence type="inferred from homology"/>
<dbReference type="Pfam" id="PF03466">
    <property type="entry name" value="LysR_substrate"/>
    <property type="match status" value="1"/>
</dbReference>
<gene>
    <name evidence="6" type="ORF">SAMN02746011_00289</name>
</gene>
<keyword evidence="2" id="KW-0805">Transcription regulation</keyword>
<accession>A0A1T4JQ53</accession>
<dbReference type="InterPro" id="IPR000847">
    <property type="entry name" value="LysR_HTH_N"/>
</dbReference>
<reference evidence="7" key="1">
    <citation type="submission" date="2017-02" db="EMBL/GenBank/DDBJ databases">
        <authorList>
            <person name="Varghese N."/>
            <person name="Submissions S."/>
        </authorList>
    </citation>
    <scope>NUCLEOTIDE SEQUENCE [LARGE SCALE GENOMIC DNA]</scope>
    <source>
        <strain evidence="7">DSM 15739</strain>
    </source>
</reference>
<dbReference type="InterPro" id="IPR005119">
    <property type="entry name" value="LysR_subst-bd"/>
</dbReference>
<dbReference type="SUPFAM" id="SSF46785">
    <property type="entry name" value="Winged helix' DNA-binding domain"/>
    <property type="match status" value="1"/>
</dbReference>
<name>A0A1T4JQ53_9LACT</name>
<dbReference type="CDD" id="cd05466">
    <property type="entry name" value="PBP2_LTTR_substrate"/>
    <property type="match status" value="1"/>
</dbReference>
<protein>
    <submittedName>
        <fullName evidence="6">DNA-binding transcriptional regulator, LysR family</fullName>
    </submittedName>
</protein>
<dbReference type="SUPFAM" id="SSF53850">
    <property type="entry name" value="Periplasmic binding protein-like II"/>
    <property type="match status" value="1"/>
</dbReference>
<evidence type="ECO:0000256" key="2">
    <source>
        <dbReference type="ARBA" id="ARBA00023015"/>
    </source>
</evidence>
<keyword evidence="7" id="KW-1185">Reference proteome</keyword>
<keyword evidence="4" id="KW-0804">Transcription</keyword>
<dbReference type="GO" id="GO:0003700">
    <property type="term" value="F:DNA-binding transcription factor activity"/>
    <property type="evidence" value="ECO:0007669"/>
    <property type="project" value="InterPro"/>
</dbReference>
<dbReference type="PROSITE" id="PS50931">
    <property type="entry name" value="HTH_LYSR"/>
    <property type="match status" value="1"/>
</dbReference>
<dbReference type="STRING" id="1121925.SAMN02746011_00289"/>
<evidence type="ECO:0000259" key="5">
    <source>
        <dbReference type="PROSITE" id="PS50931"/>
    </source>
</evidence>
<dbReference type="PANTHER" id="PTHR30419">
    <property type="entry name" value="HTH-TYPE TRANSCRIPTIONAL REGULATOR YBHD"/>
    <property type="match status" value="1"/>
</dbReference>